<reference evidence="2" key="1">
    <citation type="submission" date="2018-05" db="EMBL/GenBank/DDBJ databases">
        <title>Draft genome of Mucuna pruriens seed.</title>
        <authorList>
            <person name="Nnadi N.E."/>
            <person name="Vos R."/>
            <person name="Hasami M.H."/>
            <person name="Devisetty U.K."/>
            <person name="Aguiy J.C."/>
        </authorList>
    </citation>
    <scope>NUCLEOTIDE SEQUENCE [LARGE SCALE GENOMIC DNA]</scope>
    <source>
        <strain evidence="2">JCA_2017</strain>
    </source>
</reference>
<name>A0A371HVA9_MUCPR</name>
<dbReference type="Proteomes" id="UP000257109">
    <property type="component" value="Unassembled WGS sequence"/>
</dbReference>
<feature type="non-terminal residue" evidence="2">
    <location>
        <position position="1"/>
    </location>
</feature>
<evidence type="ECO:0000313" key="3">
    <source>
        <dbReference type="Proteomes" id="UP000257109"/>
    </source>
</evidence>
<proteinExistence type="predicted"/>
<keyword evidence="3" id="KW-1185">Reference proteome</keyword>
<dbReference type="EMBL" id="QJKJ01001629">
    <property type="protein sequence ID" value="RDY06726.1"/>
    <property type="molecule type" value="Genomic_DNA"/>
</dbReference>
<keyword evidence="1" id="KW-0175">Coiled coil</keyword>
<gene>
    <name evidence="2" type="ORF">CR513_09252</name>
</gene>
<evidence type="ECO:0000256" key="1">
    <source>
        <dbReference type="SAM" id="Coils"/>
    </source>
</evidence>
<feature type="coiled-coil region" evidence="1">
    <location>
        <begin position="33"/>
        <end position="81"/>
    </location>
</feature>
<organism evidence="2 3">
    <name type="scientific">Mucuna pruriens</name>
    <name type="common">Velvet bean</name>
    <name type="synonym">Dolichos pruriens</name>
    <dbReference type="NCBI Taxonomy" id="157652"/>
    <lineage>
        <taxon>Eukaryota</taxon>
        <taxon>Viridiplantae</taxon>
        <taxon>Streptophyta</taxon>
        <taxon>Embryophyta</taxon>
        <taxon>Tracheophyta</taxon>
        <taxon>Spermatophyta</taxon>
        <taxon>Magnoliopsida</taxon>
        <taxon>eudicotyledons</taxon>
        <taxon>Gunneridae</taxon>
        <taxon>Pentapetalae</taxon>
        <taxon>rosids</taxon>
        <taxon>fabids</taxon>
        <taxon>Fabales</taxon>
        <taxon>Fabaceae</taxon>
        <taxon>Papilionoideae</taxon>
        <taxon>50 kb inversion clade</taxon>
        <taxon>NPAAA clade</taxon>
        <taxon>indigoferoid/millettioid clade</taxon>
        <taxon>Phaseoleae</taxon>
        <taxon>Mucuna</taxon>
    </lineage>
</organism>
<protein>
    <submittedName>
        <fullName evidence="2">Uncharacterized protein</fullName>
    </submittedName>
</protein>
<accession>A0A371HVA9</accession>
<comment type="caution">
    <text evidence="2">The sequence shown here is derived from an EMBL/GenBank/DDBJ whole genome shotgun (WGS) entry which is preliminary data.</text>
</comment>
<evidence type="ECO:0000313" key="2">
    <source>
        <dbReference type="EMBL" id="RDY06726.1"/>
    </source>
</evidence>
<dbReference type="AlphaFoldDB" id="A0A371HVA9"/>
<sequence length="87" mass="10522">MAKHVKMEEEIRLRTKECLRAADSVMCLRRAERDQALLEKRELLEMLVEEKREERERLSRMESMATVEDDIEQKHEELKEEVTFMKA</sequence>